<evidence type="ECO:0000313" key="3">
    <source>
        <dbReference type="Proteomes" id="UP000566995"/>
    </source>
</evidence>
<feature type="region of interest" description="Disordered" evidence="1">
    <location>
        <begin position="75"/>
        <end position="94"/>
    </location>
</feature>
<dbReference type="EMBL" id="JACHLI010000018">
    <property type="protein sequence ID" value="MBB4865316.1"/>
    <property type="molecule type" value="Genomic_DNA"/>
</dbReference>
<proteinExistence type="predicted"/>
<dbReference type="RefSeq" id="WP_184592663.1">
    <property type="nucleotide sequence ID" value="NZ_JACHLI010000018.1"/>
</dbReference>
<evidence type="ECO:0000256" key="1">
    <source>
        <dbReference type="SAM" id="MobiDB-lite"/>
    </source>
</evidence>
<comment type="caution">
    <text evidence="2">The sequence shown here is derived from an EMBL/GenBank/DDBJ whole genome shotgun (WGS) entry which is preliminary data.</text>
</comment>
<name>A0A7W7KM40_PSENT</name>
<organism evidence="2 3">
    <name type="scientific">Pseudomonas nitroreducens</name>
    <dbReference type="NCBI Taxonomy" id="46680"/>
    <lineage>
        <taxon>Bacteria</taxon>
        <taxon>Pseudomonadati</taxon>
        <taxon>Pseudomonadota</taxon>
        <taxon>Gammaproteobacteria</taxon>
        <taxon>Pseudomonadales</taxon>
        <taxon>Pseudomonadaceae</taxon>
        <taxon>Pseudomonas</taxon>
    </lineage>
</organism>
<accession>A0A7W7KM40</accession>
<dbReference type="Proteomes" id="UP000566995">
    <property type="component" value="Unassembled WGS sequence"/>
</dbReference>
<sequence>MIGVHGCRNKKAGTGQFKVSKSMQAFTQNVQRMALHRIFDNEAPSWHSYTHRPEGRSKKQTGKVVAAAAELFSEARRQPASTRPPWPFIEAKRI</sequence>
<reference evidence="2 3" key="1">
    <citation type="submission" date="2020-08" db="EMBL/GenBank/DDBJ databases">
        <title>Functional genomics of gut bacteria from endangered species of beetles.</title>
        <authorList>
            <person name="Carlos-Shanley C."/>
        </authorList>
    </citation>
    <scope>NUCLEOTIDE SEQUENCE [LARGE SCALE GENOMIC DNA]</scope>
    <source>
        <strain evidence="2 3">S00179</strain>
    </source>
</reference>
<protein>
    <submittedName>
        <fullName evidence="2">Uncharacterized protein</fullName>
    </submittedName>
</protein>
<dbReference type="AlphaFoldDB" id="A0A7W7KM40"/>
<gene>
    <name evidence="2" type="ORF">HNP46_004197</name>
</gene>
<evidence type="ECO:0000313" key="2">
    <source>
        <dbReference type="EMBL" id="MBB4865316.1"/>
    </source>
</evidence>